<evidence type="ECO:0000256" key="1">
    <source>
        <dbReference type="SAM" id="Phobius"/>
    </source>
</evidence>
<evidence type="ECO:0000313" key="2">
    <source>
        <dbReference type="EMBL" id="DAC74999.1"/>
    </source>
</evidence>
<reference evidence="2" key="4">
    <citation type="journal article" date="2016" name="Sci. Rep.">
        <title>Genomic epidemiology and global diversity of the emerging bacterial pathogen Elizabethkingia anophelis.</title>
        <authorList>
            <person name="Breurec S."/>
            <person name="Criscuolo A."/>
            <person name="Diancourt L."/>
            <person name="Rendueles O."/>
            <person name="Vandenbogaert M."/>
            <person name="Passet V."/>
            <person name="Caro V."/>
            <person name="Rocha E.P."/>
            <person name="Touchon M."/>
            <person name="Brisse S."/>
        </authorList>
    </citation>
    <scope>NUCLEOTIDE SEQUENCE</scope>
</reference>
<name>A0A455ZDS5_9FLAO</name>
<gene>
    <name evidence="2" type="primary">ICEEaII(2)_502_33364_31700</name>
</gene>
<keyword evidence="1" id="KW-0812">Transmembrane</keyword>
<dbReference type="PROSITE" id="PS51257">
    <property type="entry name" value="PROKAR_LIPOPROTEIN"/>
    <property type="match status" value="1"/>
</dbReference>
<reference evidence="2" key="1">
    <citation type="journal article" date="2014" name="Genome Biol. Evol.">
        <title>Comparative genomic analysis of malaria mosquito vector-associated novel pathogen Elizabethkingia anophelis.</title>
        <authorList>
            <person name="Teo J."/>
            <person name="Tan S.Y."/>
            <person name="Liu Y."/>
            <person name="Tay M."/>
            <person name="Ding Y."/>
            <person name="Li Y."/>
            <person name="Kjelleberg S."/>
            <person name="Givskov M."/>
            <person name="Lin R.T."/>
            <person name="Yang L."/>
        </authorList>
    </citation>
    <scope>NUCLEOTIDE SEQUENCE</scope>
</reference>
<reference evidence="2" key="8">
    <citation type="journal article" date="2018" name="J. ISSAAS">
        <title>In Silico Identification of Three Types of Integrative and Conjugative Elements (ICEs) in Elizabethkingia anophelis Strains Isolated from Around the World.</title>
        <authorList>
            <person name="Xu J."/>
            <person name="Pei D."/>
            <person name="Nicholson A."/>
            <person name="Lan Y."/>
            <person name="Xia Q."/>
        </authorList>
    </citation>
    <scope>NUCLEOTIDE SEQUENCE</scope>
</reference>
<sequence>MKILYNKYRTIITSLILVITSMIFILPFLSLTSCRSADIDQDKVLNGSGRSGGIAAVKINLLGSEYANSDKPAQVASINQKGLNVNNDIQHYSVLVSPSSFITAELTPNRSLSSVASSKNLNTIAAVTGDQLGAGNKFRVIVYKHDDGSYKTYQDYTIGQPVAPLMLDGGVNYDIVAYSYGVTTLPAISSVEQTNVNNATINYNDLSRDLMYQKISYTPNGSIPNNILNITLRHKIPNLTIVINSNSDFYKISSVSNAKIGNDYPHATFSLGTGKMSEWGSPTMIDLPFMNTGSPTTGFKSSSLFVNNDTSENDSHFSADIIINGQTKTINLSKAFKITPEYKSNLTINLIKCGAYIDSNTNPANYKEFMCQNLGATEGINPFSPEAGNHGAKYQWGAQTEEAGRYISQANDQSNSHVITGWNPIPKPDGSWSDASKTANDPCPSGYRVPSRTQWQAVIDNNNIERVGSWNNNNGNYTTAIYFRNPSNKRTLMLPAAGFRNLSDGTLQGRGSSGYYSSSSEAASNAHNLFFNSESVNISNYGRTNAYSVRCVAE</sequence>
<reference evidence="2" key="3">
    <citation type="journal article" date="2016" name="Genome Announc.">
        <title>Complete Genome Sequences of Four Strains from the 2015-2016 Elizabethkingia anophelis Outbreak.</title>
        <authorList>
            <person name="Nicholson A.C."/>
            <person name="Whitney A.M."/>
            <person name="Emery B.D."/>
            <person name="Bell M.E."/>
            <person name="Gartin J.T."/>
            <person name="Humrighouse B.W."/>
            <person name="Loparev V.N."/>
            <person name="Batra D."/>
            <person name="Sheth M."/>
            <person name="Rowe L.A."/>
            <person name="Juieng P."/>
            <person name="Knipe K."/>
            <person name="Gulvik C."/>
            <person name="McQuiston J.R."/>
        </authorList>
    </citation>
    <scope>NUCLEOTIDE SEQUENCE</scope>
</reference>
<dbReference type="AlphaFoldDB" id="A0A455ZDS5"/>
<reference evidence="2" key="2">
    <citation type="journal article" date="2014" name="PLoS ONE">
        <title>Insights from the genome annotation of Elizabethkingia anophelis from the malaria vector Anopheles gambiae.</title>
        <authorList>
            <person name="Kukutla P."/>
            <person name="Lindberg B.G."/>
            <person name="Pei D."/>
            <person name="Rayl M."/>
            <person name="Yu W."/>
            <person name="Steritz M."/>
            <person name="Faye I."/>
            <person name="Xu J."/>
        </authorList>
    </citation>
    <scope>NUCLEOTIDE SEQUENCE</scope>
</reference>
<accession>A0A455ZDS5</accession>
<keyword evidence="1" id="KW-1133">Transmembrane helix</keyword>
<keyword evidence="1" id="KW-0472">Membrane</keyword>
<dbReference type="EMBL" id="BK010597">
    <property type="protein sequence ID" value="DAC74999.1"/>
    <property type="molecule type" value="Genomic_DNA"/>
</dbReference>
<proteinExistence type="predicted"/>
<protein>
    <submittedName>
        <fullName evidence="2">Uncharacterized protein</fullName>
    </submittedName>
</protein>
<reference evidence="2" key="5">
    <citation type="journal article" date="2017" name="Genome Announc.">
        <title>Complete Circularized Genome Sequences of Four Strains of Elizabethkingia anophelis, Including Two Novel Strains Isolated from Wild-Caught Anopheles sinensis.</title>
        <authorList>
            <person name="Pei D."/>
            <person name="Nicholson A.C."/>
            <person name="Jiang J."/>
            <person name="Chen H."/>
            <person name="Whitney A.M."/>
            <person name="Villarma A."/>
            <person name="Bell M."/>
            <person name="Humrighouse B."/>
            <person name="Rowe L.A."/>
            <person name="Sheth M."/>
            <person name="Batra D."/>
            <person name="Juieng P."/>
            <person name="Loparev V.N."/>
            <person name="McQuiston J.R."/>
            <person name="Lan Y."/>
            <person name="Ma Y."/>
            <person name="Xu J."/>
        </authorList>
    </citation>
    <scope>NUCLEOTIDE SEQUENCE</scope>
</reference>
<feature type="transmembrane region" description="Helical" evidence="1">
    <location>
        <begin position="12"/>
        <end position="31"/>
    </location>
</feature>
<reference evidence="2" key="6">
    <citation type="journal article" date="2017" name="Nat. Commun.">
        <title>Evolutionary dynamics and genomic features of the Elizabethkingia anophelis 2015 to 2016 Wisconsin outbreak strain.</title>
        <authorList>
            <person name="Perrin A."/>
            <person name="Larsonneur E."/>
            <person name="Nicholson A.C."/>
            <person name="Edwards D.J."/>
            <person name="Gundlach K.M."/>
            <person name="Whitney A.M."/>
            <person name="Gulvik C.A."/>
            <person name="Bell M.E."/>
            <person name="Rendueles O."/>
            <person name="Cury J."/>
            <person name="Hugon P."/>
            <person name="Clermont D."/>
            <person name="Enouf V."/>
            <person name="Loparev V."/>
            <person name="Juieng P."/>
            <person name="Monson T."/>
            <person name="Warshauer D."/>
            <person name="Elbadawi L.I."/>
            <person name="Walters M.S."/>
            <person name="Crist M.B."/>
            <person name="Noble-Wang J."/>
            <person name="Borlaug G."/>
            <person name="Rocha E.P.C."/>
            <person name="Criscuolo A."/>
            <person name="Touchon M."/>
            <person name="Davis J.P."/>
            <person name="Holt K.E."/>
            <person name="McQuiston J.R."/>
            <person name="Brisse S."/>
        </authorList>
    </citation>
    <scope>NUCLEOTIDE SEQUENCE</scope>
</reference>
<organism evidence="2">
    <name type="scientific">Elizabethkingia anophelis</name>
    <dbReference type="NCBI Taxonomy" id="1117645"/>
    <lineage>
        <taxon>Bacteria</taxon>
        <taxon>Pseudomonadati</taxon>
        <taxon>Bacteroidota</taxon>
        <taxon>Flavobacteriia</taxon>
        <taxon>Flavobacteriales</taxon>
        <taxon>Weeksellaceae</taxon>
        <taxon>Elizabethkingia</taxon>
    </lineage>
</organism>
<reference evidence="2" key="7">
    <citation type="journal article" date="2017" name="Sci. Rep.">
        <title>Genomic features, phylogenetic relationships, and comparative genomics of Elizabethkingia anophelis strain EM361-97 isolated in Taiwan.</title>
        <authorList>
            <person name="Lin J.N."/>
            <person name="Lai C.H."/>
            <person name="Yang C.H."/>
            <person name="Huang Y.H."/>
            <person name="Lin H.H."/>
        </authorList>
    </citation>
    <scope>NUCLEOTIDE SEQUENCE</scope>
</reference>